<feature type="transmembrane region" description="Helical" evidence="6">
    <location>
        <begin position="198"/>
        <end position="219"/>
    </location>
</feature>
<evidence type="ECO:0000256" key="5">
    <source>
        <dbReference type="ARBA" id="ARBA00023136"/>
    </source>
</evidence>
<evidence type="ECO:0000313" key="8">
    <source>
        <dbReference type="EMBL" id="MDA5399161.1"/>
    </source>
</evidence>
<accession>A0A9X3ZI00</accession>
<proteinExistence type="inferred from homology"/>
<keyword evidence="5 6" id="KW-0472">Membrane</keyword>
<dbReference type="Proteomes" id="UP001151234">
    <property type="component" value="Unassembled WGS sequence"/>
</dbReference>
<keyword evidence="9" id="KW-1185">Reference proteome</keyword>
<evidence type="ECO:0000313" key="9">
    <source>
        <dbReference type="Proteomes" id="UP001151234"/>
    </source>
</evidence>
<feature type="transmembrane region" description="Helical" evidence="6">
    <location>
        <begin position="52"/>
        <end position="73"/>
    </location>
</feature>
<evidence type="ECO:0000256" key="3">
    <source>
        <dbReference type="ARBA" id="ARBA00022692"/>
    </source>
</evidence>
<feature type="transmembrane region" description="Helical" evidence="6">
    <location>
        <begin position="287"/>
        <end position="308"/>
    </location>
</feature>
<feature type="transmembrane region" description="Helical" evidence="6">
    <location>
        <begin position="168"/>
        <end position="186"/>
    </location>
</feature>
<keyword evidence="3 6" id="KW-0812">Transmembrane</keyword>
<dbReference type="InterPro" id="IPR050638">
    <property type="entry name" value="AA-Vitamin_Transporters"/>
</dbReference>
<evidence type="ECO:0000256" key="1">
    <source>
        <dbReference type="ARBA" id="ARBA00004141"/>
    </source>
</evidence>
<dbReference type="PANTHER" id="PTHR32322:SF2">
    <property type="entry name" value="EAMA DOMAIN-CONTAINING PROTEIN"/>
    <property type="match status" value="1"/>
</dbReference>
<protein>
    <submittedName>
        <fullName evidence="8">DMT family transporter</fullName>
    </submittedName>
</protein>
<dbReference type="EMBL" id="JAPJZI010000001">
    <property type="protein sequence ID" value="MDA5399161.1"/>
    <property type="molecule type" value="Genomic_DNA"/>
</dbReference>
<feature type="transmembrane region" description="Helical" evidence="6">
    <location>
        <begin position="231"/>
        <end position="252"/>
    </location>
</feature>
<evidence type="ECO:0000256" key="6">
    <source>
        <dbReference type="SAM" id="Phobius"/>
    </source>
</evidence>
<comment type="subcellular location">
    <subcellularLocation>
        <location evidence="1">Membrane</location>
        <topology evidence="1">Multi-pass membrane protein</topology>
    </subcellularLocation>
</comment>
<dbReference type="AlphaFoldDB" id="A0A9X3ZI00"/>
<name>A0A9X3ZI00_9HYPH</name>
<dbReference type="GO" id="GO:0016020">
    <property type="term" value="C:membrane"/>
    <property type="evidence" value="ECO:0007669"/>
    <property type="project" value="UniProtKB-SubCell"/>
</dbReference>
<dbReference type="SUPFAM" id="SSF103481">
    <property type="entry name" value="Multidrug resistance efflux transporter EmrE"/>
    <property type="match status" value="1"/>
</dbReference>
<feature type="transmembrane region" description="Helical" evidence="6">
    <location>
        <begin position="139"/>
        <end position="156"/>
    </location>
</feature>
<reference evidence="8" key="1">
    <citation type="submission" date="2022-11" db="EMBL/GenBank/DDBJ databases">
        <title>Draft genome sequence of Hoeflea poritis E7-10 and Hoeflea prorocentri PM5-8, separated from scleractinian coral Porites lutea and marine dinoflagellate.</title>
        <authorList>
            <person name="Zhang G."/>
            <person name="Wei Q."/>
            <person name="Cai L."/>
        </authorList>
    </citation>
    <scope>NUCLEOTIDE SEQUENCE</scope>
    <source>
        <strain evidence="8">PM5-8</strain>
    </source>
</reference>
<comment type="similarity">
    <text evidence="2">Belongs to the EamA transporter family.</text>
</comment>
<dbReference type="InterPro" id="IPR037185">
    <property type="entry name" value="EmrE-like"/>
</dbReference>
<dbReference type="InterPro" id="IPR000620">
    <property type="entry name" value="EamA_dom"/>
</dbReference>
<feature type="transmembrane region" description="Helical" evidence="6">
    <location>
        <begin position="111"/>
        <end position="132"/>
    </location>
</feature>
<dbReference type="RefSeq" id="WP_267990608.1">
    <property type="nucleotide sequence ID" value="NZ_JAPJZI010000001.1"/>
</dbReference>
<sequence>MSKPSEPAFLGTMELASGQEKLRGHLAMLLFAALISGSFSLGSMAMPHMEPAALNSVRFMLASFVMGAIAFALYRRLPLPEAASWRFGVLGLLMAIYFVSMFTALKLTDPVSAGAVFTLIPIMSAGFGFVFLRQTVQPIVFLSLLIAGCGSVWVIFRADIDAIRSFDVGLGETIFFFGCICHAAYAPLVKKFNRREPVVLTTYWTTVATFLAIALFGAGEIVSTDWAGLPPIVWITILYLAVFTSAGTFFMVQYASMRLPASKVLSYGYLIPVYIIFYEGLLGHGWANMAVLAGAVVTVLGLLVVAFGPDL</sequence>
<evidence type="ECO:0000256" key="4">
    <source>
        <dbReference type="ARBA" id="ARBA00022989"/>
    </source>
</evidence>
<dbReference type="Pfam" id="PF00892">
    <property type="entry name" value="EamA"/>
    <property type="match status" value="2"/>
</dbReference>
<feature type="domain" description="EamA" evidence="7">
    <location>
        <begin position="171"/>
        <end position="306"/>
    </location>
</feature>
<keyword evidence="4 6" id="KW-1133">Transmembrane helix</keyword>
<feature type="transmembrane region" description="Helical" evidence="6">
    <location>
        <begin position="85"/>
        <end position="105"/>
    </location>
</feature>
<comment type="caution">
    <text evidence="8">The sequence shown here is derived from an EMBL/GenBank/DDBJ whole genome shotgun (WGS) entry which is preliminary data.</text>
</comment>
<feature type="domain" description="EamA" evidence="7">
    <location>
        <begin position="23"/>
        <end position="155"/>
    </location>
</feature>
<dbReference type="PANTHER" id="PTHR32322">
    <property type="entry name" value="INNER MEMBRANE TRANSPORTER"/>
    <property type="match status" value="1"/>
</dbReference>
<organism evidence="8 9">
    <name type="scientific">Hoeflea prorocentri</name>
    <dbReference type="NCBI Taxonomy" id="1922333"/>
    <lineage>
        <taxon>Bacteria</taxon>
        <taxon>Pseudomonadati</taxon>
        <taxon>Pseudomonadota</taxon>
        <taxon>Alphaproteobacteria</taxon>
        <taxon>Hyphomicrobiales</taxon>
        <taxon>Rhizobiaceae</taxon>
        <taxon>Hoeflea</taxon>
    </lineage>
</organism>
<feature type="transmembrane region" description="Helical" evidence="6">
    <location>
        <begin position="264"/>
        <end position="281"/>
    </location>
</feature>
<gene>
    <name evidence="8" type="ORF">OQ273_11305</name>
</gene>
<evidence type="ECO:0000259" key="7">
    <source>
        <dbReference type="Pfam" id="PF00892"/>
    </source>
</evidence>
<evidence type="ECO:0000256" key="2">
    <source>
        <dbReference type="ARBA" id="ARBA00007362"/>
    </source>
</evidence>
<feature type="transmembrane region" description="Helical" evidence="6">
    <location>
        <begin position="26"/>
        <end position="46"/>
    </location>
</feature>